<evidence type="ECO:0008006" key="4">
    <source>
        <dbReference type="Google" id="ProtNLM"/>
    </source>
</evidence>
<evidence type="ECO:0000313" key="2">
    <source>
        <dbReference type="EMBL" id="STO59562.1"/>
    </source>
</evidence>
<reference evidence="2 3" key="1">
    <citation type="submission" date="2018-06" db="EMBL/GenBank/DDBJ databases">
        <authorList>
            <consortium name="Pathogen Informatics"/>
            <person name="Doyle S."/>
        </authorList>
    </citation>
    <scope>NUCLEOTIDE SEQUENCE [LARGE SCALE GENOMIC DNA]</scope>
    <source>
        <strain evidence="2 3">NCTC1659</strain>
    </source>
</reference>
<name>A0A1V4B3Y7_9PAST</name>
<organism evidence="2 3">
    <name type="scientific">Canicola haemoglobinophilus</name>
    <dbReference type="NCBI Taxonomy" id="733"/>
    <lineage>
        <taxon>Bacteria</taxon>
        <taxon>Pseudomonadati</taxon>
        <taxon>Pseudomonadota</taxon>
        <taxon>Gammaproteobacteria</taxon>
        <taxon>Pasteurellales</taxon>
        <taxon>Pasteurellaceae</taxon>
        <taxon>Canicola</taxon>
    </lineage>
</organism>
<protein>
    <recommendedName>
        <fullName evidence="4">Lipoprotein</fullName>
    </recommendedName>
</protein>
<proteinExistence type="predicted"/>
<feature type="signal peptide" evidence="1">
    <location>
        <begin position="1"/>
        <end position="21"/>
    </location>
</feature>
<dbReference type="AlphaFoldDB" id="A0A1V4B3Y7"/>
<keyword evidence="3" id="KW-1185">Reference proteome</keyword>
<dbReference type="EMBL" id="UGHF01000001">
    <property type="protein sequence ID" value="STO59562.1"/>
    <property type="molecule type" value="Genomic_DNA"/>
</dbReference>
<dbReference type="RefSeq" id="WP_078217447.1">
    <property type="nucleotide sequence ID" value="NZ_MUXZ01000003.1"/>
</dbReference>
<dbReference type="STRING" id="733.B0186_00585"/>
<keyword evidence="1" id="KW-0732">Signal</keyword>
<evidence type="ECO:0000256" key="1">
    <source>
        <dbReference type="SAM" id="SignalP"/>
    </source>
</evidence>
<sequence>MKKLTVLLFGFLLSGCFIYSAEDDCIYGLTSTQCFGDEYTTIARLQKRNYLGKTDSQQRWYDFESCGGKGRDPYLRWTNREEHADREGILRNQGKIFWNCMEQKGYVFIEDCGRKNSTTDKGICNE</sequence>
<evidence type="ECO:0000313" key="3">
    <source>
        <dbReference type="Proteomes" id="UP000254329"/>
    </source>
</evidence>
<dbReference type="PROSITE" id="PS51257">
    <property type="entry name" value="PROKAR_LIPOPROTEIN"/>
    <property type="match status" value="1"/>
</dbReference>
<feature type="chain" id="PRO_5030036315" description="Lipoprotein" evidence="1">
    <location>
        <begin position="22"/>
        <end position="126"/>
    </location>
</feature>
<accession>A0A1V4B3Y7</accession>
<gene>
    <name evidence="2" type="ORF">NCTC1659_00818</name>
</gene>
<dbReference type="Proteomes" id="UP000254329">
    <property type="component" value="Unassembled WGS sequence"/>
</dbReference>